<dbReference type="Pfam" id="PF03576">
    <property type="entry name" value="Peptidase_S58"/>
    <property type="match status" value="1"/>
</dbReference>
<evidence type="ECO:0000313" key="3">
    <source>
        <dbReference type="Proteomes" id="UP000319257"/>
    </source>
</evidence>
<comment type="caution">
    <text evidence="2">The sequence shown here is derived from an EMBL/GenBank/DDBJ whole genome shotgun (WGS) entry which is preliminary data.</text>
</comment>
<evidence type="ECO:0000313" key="2">
    <source>
        <dbReference type="EMBL" id="TPX07108.1"/>
    </source>
</evidence>
<dbReference type="PANTHER" id="PTHR36512:SF3">
    <property type="entry name" value="BLR5678 PROTEIN"/>
    <property type="match status" value="1"/>
</dbReference>
<dbReference type="AlphaFoldDB" id="A0A507AQF0"/>
<dbReference type="FunFam" id="3.60.70.12:FF:000004">
    <property type="entry name" value="Beta-peptidyl aminopeptidase BapA"/>
    <property type="match status" value="1"/>
</dbReference>
<dbReference type="InterPro" id="IPR016117">
    <property type="entry name" value="ArgJ-like_dom_sf"/>
</dbReference>
<name>A0A507AQF0_9PEZI</name>
<dbReference type="PANTHER" id="PTHR36512">
    <property type="entry name" value="D-AMINOPEPTIDASE"/>
    <property type="match status" value="1"/>
</dbReference>
<evidence type="ECO:0000256" key="1">
    <source>
        <dbReference type="ARBA" id="ARBA00007068"/>
    </source>
</evidence>
<sequence>MSSTTTVPTKDSGARGRVRDIVPGIHIGDYKTGPKNGITDVPGVLASTQEFHLNGGRVNTGVTVILPRRDWCTDGCNAGMFRLNGAGEFTGSHWIAETGMLSSPIVLTNTTSVGGAYQGIYEYANEHHANEYGFCDYFLVPVIGETYDGYLNDLGAFPITPQRVAHGIATASDAPVPEGNRGGGTGMICQGFKGGTGTASRIVPGFGSSPDAAAAERPEKEYTVAALVQANYGRLNHLRIAGVPVGRIIADERAAAGQGPPAADRAKDGKDGSIVIVVATDAPLSPTQCQRLAKRAAVGLARVGGYAHNPSGDIFLAFSTGNHIPVLSTTDDPKRKANPFQPRPFSVDVVEDSTMNGLFEAAADATEEAIYNVLCMAETLTGLAGHTIEALPLDKLREIMDKYMYKSP</sequence>
<dbReference type="Proteomes" id="UP000319257">
    <property type="component" value="Unassembled WGS sequence"/>
</dbReference>
<dbReference type="RefSeq" id="XP_030988819.1">
    <property type="nucleotide sequence ID" value="XM_031133685.1"/>
</dbReference>
<accession>A0A507AQF0</accession>
<gene>
    <name evidence="2" type="ORF">E0L32_011003</name>
</gene>
<dbReference type="GeneID" id="41978450"/>
<dbReference type="InParanoid" id="A0A507AQF0"/>
<dbReference type="EMBL" id="SKBQ01000095">
    <property type="protein sequence ID" value="TPX07108.1"/>
    <property type="molecule type" value="Genomic_DNA"/>
</dbReference>
<reference evidence="2 3" key="1">
    <citation type="submission" date="2019-06" db="EMBL/GenBank/DDBJ databases">
        <title>Draft genome sequence of the filamentous fungus Phialemoniopsis curvata isolated from diesel fuel.</title>
        <authorList>
            <person name="Varaljay V.A."/>
            <person name="Lyon W.J."/>
            <person name="Crouch A.L."/>
            <person name="Drake C.E."/>
            <person name="Hollomon J.M."/>
            <person name="Nadeau L.J."/>
            <person name="Nunn H.S."/>
            <person name="Stevenson B.S."/>
            <person name="Bojanowski C.L."/>
            <person name="Crookes-Goodson W.J."/>
        </authorList>
    </citation>
    <scope>NUCLEOTIDE SEQUENCE [LARGE SCALE GENOMIC DNA]</scope>
    <source>
        <strain evidence="2 3">D216</strain>
    </source>
</reference>
<organism evidence="2 3">
    <name type="scientific">Thyridium curvatum</name>
    <dbReference type="NCBI Taxonomy" id="1093900"/>
    <lineage>
        <taxon>Eukaryota</taxon>
        <taxon>Fungi</taxon>
        <taxon>Dikarya</taxon>
        <taxon>Ascomycota</taxon>
        <taxon>Pezizomycotina</taxon>
        <taxon>Sordariomycetes</taxon>
        <taxon>Sordariomycetidae</taxon>
        <taxon>Thyridiales</taxon>
        <taxon>Thyridiaceae</taxon>
        <taxon>Thyridium</taxon>
    </lineage>
</organism>
<keyword evidence="3" id="KW-1185">Reference proteome</keyword>
<dbReference type="SUPFAM" id="SSF56266">
    <property type="entry name" value="DmpA/ArgJ-like"/>
    <property type="match status" value="1"/>
</dbReference>
<dbReference type="Gene3D" id="3.60.70.12">
    <property type="entry name" value="L-amino peptidase D-ALA esterase/amidase"/>
    <property type="match status" value="1"/>
</dbReference>
<dbReference type="InterPro" id="IPR005321">
    <property type="entry name" value="Peptidase_S58_DmpA"/>
</dbReference>
<comment type="similarity">
    <text evidence="1">Belongs to the peptidase S58 family.</text>
</comment>
<proteinExistence type="inferred from homology"/>
<protein>
    <submittedName>
        <fullName evidence="2">Uncharacterized protein</fullName>
    </submittedName>
</protein>
<dbReference type="GO" id="GO:0004177">
    <property type="term" value="F:aminopeptidase activity"/>
    <property type="evidence" value="ECO:0007669"/>
    <property type="project" value="TreeGrafter"/>
</dbReference>
<dbReference type="OrthoDB" id="2107894at2759"/>